<feature type="region of interest" description="Disordered" evidence="2">
    <location>
        <begin position="410"/>
        <end position="488"/>
    </location>
</feature>
<feature type="region of interest" description="Disordered" evidence="2">
    <location>
        <begin position="250"/>
        <end position="386"/>
    </location>
</feature>
<feature type="domain" description="LsmAD" evidence="3">
    <location>
        <begin position="211"/>
        <end position="266"/>
    </location>
</feature>
<dbReference type="GO" id="GO:0003729">
    <property type="term" value="F:mRNA binding"/>
    <property type="evidence" value="ECO:0007669"/>
    <property type="project" value="TreeGrafter"/>
</dbReference>
<keyword evidence="5" id="KW-1185">Reference proteome</keyword>
<dbReference type="PANTHER" id="PTHR12854">
    <property type="entry name" value="ATAXIN 2-RELATED"/>
    <property type="match status" value="1"/>
</dbReference>
<reference evidence="4 5" key="1">
    <citation type="submission" date="2014-11" db="EMBL/GenBank/DDBJ databases">
        <title>Genetic blueprint of the zoonotic pathogen Toxocara canis.</title>
        <authorList>
            <person name="Zhu X.-Q."/>
            <person name="Korhonen P.K."/>
            <person name="Cai H."/>
            <person name="Young N.D."/>
            <person name="Nejsum P."/>
            <person name="von Samson-Himmelstjerna G."/>
            <person name="Boag P.R."/>
            <person name="Tan P."/>
            <person name="Li Q."/>
            <person name="Min J."/>
            <person name="Yang Y."/>
            <person name="Wang X."/>
            <person name="Fang X."/>
            <person name="Hall R.S."/>
            <person name="Hofmann A."/>
            <person name="Sternberg P.W."/>
            <person name="Jex A.R."/>
            <person name="Gasser R.B."/>
        </authorList>
    </citation>
    <scope>NUCLEOTIDE SEQUENCE [LARGE SCALE GENOMIC DNA]</scope>
    <source>
        <strain evidence="4">PN_DK_2014</strain>
    </source>
</reference>
<proteinExistence type="inferred from homology"/>
<feature type="compositionally biased region" description="Low complexity" evidence="2">
    <location>
        <begin position="636"/>
        <end position="653"/>
    </location>
</feature>
<organism evidence="4 5">
    <name type="scientific">Toxocara canis</name>
    <name type="common">Canine roundworm</name>
    <dbReference type="NCBI Taxonomy" id="6265"/>
    <lineage>
        <taxon>Eukaryota</taxon>
        <taxon>Metazoa</taxon>
        <taxon>Ecdysozoa</taxon>
        <taxon>Nematoda</taxon>
        <taxon>Chromadorea</taxon>
        <taxon>Rhabditida</taxon>
        <taxon>Spirurina</taxon>
        <taxon>Ascaridomorpha</taxon>
        <taxon>Ascaridoidea</taxon>
        <taxon>Toxocaridae</taxon>
        <taxon>Toxocara</taxon>
    </lineage>
</organism>
<feature type="compositionally biased region" description="Pro residues" evidence="2">
    <location>
        <begin position="1042"/>
        <end position="1053"/>
    </location>
</feature>
<feature type="compositionally biased region" description="Low complexity" evidence="2">
    <location>
        <begin position="664"/>
        <end position="721"/>
    </location>
</feature>
<feature type="compositionally biased region" description="Pro residues" evidence="2">
    <location>
        <begin position="654"/>
        <end position="663"/>
    </location>
</feature>
<dbReference type="STRING" id="6265.A0A0B2V2B4"/>
<evidence type="ECO:0000259" key="3">
    <source>
        <dbReference type="SMART" id="SM01272"/>
    </source>
</evidence>
<gene>
    <name evidence="4" type="primary">Atxn2l</name>
    <name evidence="4" type="ORF">Tcan_16874</name>
</gene>
<feature type="region of interest" description="Disordered" evidence="2">
    <location>
        <begin position="507"/>
        <end position="755"/>
    </location>
</feature>
<dbReference type="SMART" id="SM01272">
    <property type="entry name" value="LsmAD"/>
    <property type="match status" value="1"/>
</dbReference>
<feature type="region of interest" description="Disordered" evidence="2">
    <location>
        <begin position="994"/>
        <end position="1053"/>
    </location>
</feature>
<dbReference type="InterPro" id="IPR045117">
    <property type="entry name" value="ATXN2-like"/>
</dbReference>
<feature type="compositionally biased region" description="Polar residues" evidence="2">
    <location>
        <begin position="507"/>
        <end position="525"/>
    </location>
</feature>
<evidence type="ECO:0000313" key="4">
    <source>
        <dbReference type="EMBL" id="KHN75597.1"/>
    </source>
</evidence>
<feature type="compositionally biased region" description="Low complexity" evidence="2">
    <location>
        <begin position="430"/>
        <end position="441"/>
    </location>
</feature>
<name>A0A0B2V2B4_TOXCA</name>
<feature type="compositionally biased region" description="Gly residues" evidence="2">
    <location>
        <begin position="470"/>
        <end position="484"/>
    </location>
</feature>
<feature type="compositionally biased region" description="Polar residues" evidence="2">
    <location>
        <begin position="1030"/>
        <end position="1041"/>
    </location>
</feature>
<dbReference type="InterPro" id="IPR009604">
    <property type="entry name" value="LsmAD_domain"/>
</dbReference>
<dbReference type="Pfam" id="PF14438">
    <property type="entry name" value="SM-ATX"/>
    <property type="match status" value="1"/>
</dbReference>
<dbReference type="OMA" id="DWQMAKG"/>
<feature type="compositionally biased region" description="Low complexity" evidence="2">
    <location>
        <begin position="342"/>
        <end position="355"/>
    </location>
</feature>
<dbReference type="GO" id="GO:0034063">
    <property type="term" value="P:stress granule assembly"/>
    <property type="evidence" value="ECO:0007669"/>
    <property type="project" value="TreeGrafter"/>
</dbReference>
<feature type="compositionally biased region" description="Polar residues" evidence="2">
    <location>
        <begin position="607"/>
        <end position="629"/>
    </location>
</feature>
<dbReference type="EMBL" id="JPKZ01002649">
    <property type="protein sequence ID" value="KHN75597.1"/>
    <property type="molecule type" value="Genomic_DNA"/>
</dbReference>
<feature type="compositionally biased region" description="Low complexity" evidence="2">
    <location>
        <begin position="526"/>
        <end position="606"/>
    </location>
</feature>
<sequence length="1290" mass="134992">MAECESFDEDVVHSPLAERNRLHLSGVVRGVHANPVLLAFLNDTIAVVAGVLNDSVLEKAKHLAFQGREVIVETRDGQKYEGIFAACSPDFEVGLRLAHALPSDDLKRLLPHRSDIIEKLLFEPGDVLCMSVVMQDEKRIKGFATDQEYHGHRNGVMEDSLELSSEFEVWVADGDEDGELETDNSSVKSAVQLNGGDGWSVDEMFNANNALGVKSTFEDNLSQYTTANVEGDGEARLRAERIAQEIEMNPASRVRARMENDDEERDLNKETPEFQVNLHRRAQNAAGRTNCSGNARGGGGASSGPNRSGQQATNRRADGAGSGGRAGRVGTGSYGSGGGSGTSRSFTNSSLSHGVKGSGGGGSASAYAGAPARYQPSAERPSAQAVHSEFGQWTEVRTGVAMGGAQKVSIARRGDQQAPASTKVFESSHRSSQQHRISARSPMNRSGDESRSVHHSGSPHAPGSSPSSGSGVGKGPTTGSGGAVKGSQAERVRGLRDFHQNFNNAYQSTSSRTSFDESQQGNVPSTAAPTAAKPANAWNKGPPASIRSAAASSQPTSSTHQTGGSAAAKESMLKSSLSSEQLQQQATQKPNASPTSSQPSTPHSAQGSHTGTTSPSVSTDRSSCSTLTEFPQRATPSAISGEGAAASGGSPSATPAPPAPPPIQTNATAPPTPHAGTPGALSGTASSSSIAPTDPTPSATTTATSDHGSTNTNSATSTATSGKKFEFNPDAQPFTPRSVAAHTPTPQSTPAPQPLLAAHSTPLQMHGIALNAPQAIPLTQGIQPGGMMAQAAPPQMFPYAASAGVYGTAVPVYYGTTQPMMQAGAQLAQGVSVGAGAANVASGPLMASTGAATAQRGGAQLGTAAPTGRRPQQQQQLVQGGGVYVPGQAMPYPQQMIPAQYQVPFYTTAPYQQMSVASANVPPPSVPPPTSSAVAVGGAPPQPFQVIQAQSPHQQAVYSRQIYQSGQPLNYMVATAGPRYAQPHQTIEYIGGVQQCSQQPSSAGSSNGNSSNGHNSQPATPGPQPVASPAQVSYPVSGTPQSPHPFVVPVPNAPPHHPQHMYVHPAAAQFPLFSAGQAAGSYVVYSAAHQQMMQMHPSAVQTSTQVPLSQAHNPLHHTQHVHMEHYQGNGSEQQMAHQPGQNVQTQNSMPPQSYITSEQQQAYAQFVHPQQQAIFQQQQATLVRQNSLGGVVGGASNGQQPYQSNQLNALTQPIGKPLSMSPKLWKQLIAPGDCILSMFFSSNLFKYISVAHRSRELTKRFFARRFVQEQLLSSPLLLSAVKWDIRSDPS</sequence>
<evidence type="ECO:0000313" key="5">
    <source>
        <dbReference type="Proteomes" id="UP000031036"/>
    </source>
</evidence>
<evidence type="ECO:0000256" key="2">
    <source>
        <dbReference type="SAM" id="MobiDB-lite"/>
    </source>
</evidence>
<feature type="compositionally biased region" description="Low complexity" evidence="2">
    <location>
        <begin position="994"/>
        <end position="1017"/>
    </location>
</feature>
<comment type="caution">
    <text evidence="4">The sequence shown here is derived from an EMBL/GenBank/DDBJ whole genome shotgun (WGS) entry which is preliminary data.</text>
</comment>
<dbReference type="OrthoDB" id="2275718at2759"/>
<protein>
    <submittedName>
        <fullName evidence="4">Ataxin-2-like protein</fullName>
    </submittedName>
</protein>
<dbReference type="PANTHER" id="PTHR12854:SF7">
    <property type="entry name" value="ATAXIN-2 HOMOLOG"/>
    <property type="match status" value="1"/>
</dbReference>
<feature type="compositionally biased region" description="Gly residues" evidence="2">
    <location>
        <begin position="320"/>
        <end position="341"/>
    </location>
</feature>
<dbReference type="InterPro" id="IPR025852">
    <property type="entry name" value="SM_dom_ATX"/>
</dbReference>
<dbReference type="GO" id="GO:0010494">
    <property type="term" value="C:cytoplasmic stress granule"/>
    <property type="evidence" value="ECO:0007669"/>
    <property type="project" value="TreeGrafter"/>
</dbReference>
<feature type="compositionally biased region" description="Low complexity" evidence="2">
    <location>
        <begin position="455"/>
        <end position="469"/>
    </location>
</feature>
<accession>A0A0B2V2B4</accession>
<comment type="similarity">
    <text evidence="1">Belongs to the ataxin-2 family.</text>
</comment>
<dbReference type="Proteomes" id="UP000031036">
    <property type="component" value="Unassembled WGS sequence"/>
</dbReference>
<evidence type="ECO:0000256" key="1">
    <source>
        <dbReference type="ARBA" id="ARBA00007503"/>
    </source>
</evidence>